<dbReference type="InterPro" id="IPR013094">
    <property type="entry name" value="AB_hydrolase_3"/>
</dbReference>
<dbReference type="AlphaFoldDB" id="A0AAW3IAE7"/>
<dbReference type="PANTHER" id="PTHR48081">
    <property type="entry name" value="AB HYDROLASE SUPERFAMILY PROTEIN C4A8.06C"/>
    <property type="match status" value="1"/>
</dbReference>
<protein>
    <recommendedName>
        <fullName evidence="2">Alpha/beta hydrolase fold-3 domain-containing protein</fullName>
    </recommendedName>
</protein>
<dbReference type="RefSeq" id="WP_050444997.1">
    <property type="nucleotide sequence ID" value="NZ_LGVG01000001.1"/>
</dbReference>
<dbReference type="InterPro" id="IPR050300">
    <property type="entry name" value="GDXG_lipolytic_enzyme"/>
</dbReference>
<evidence type="ECO:0000313" key="3">
    <source>
        <dbReference type="EMBL" id="KNE29779.1"/>
    </source>
</evidence>
<evidence type="ECO:0000313" key="4">
    <source>
        <dbReference type="Proteomes" id="UP000037511"/>
    </source>
</evidence>
<name>A0AAW3IAE7_9BURK</name>
<comment type="caution">
    <text evidence="3">The sequence shown here is derived from an EMBL/GenBank/DDBJ whole genome shotgun (WGS) entry which is preliminary data.</text>
</comment>
<evidence type="ECO:0000256" key="1">
    <source>
        <dbReference type="ARBA" id="ARBA00022801"/>
    </source>
</evidence>
<gene>
    <name evidence="3" type="ORF">AFM18_00920</name>
</gene>
<keyword evidence="1" id="KW-0378">Hydrolase</keyword>
<dbReference type="Proteomes" id="UP000037511">
    <property type="component" value="Unassembled WGS sequence"/>
</dbReference>
<feature type="domain" description="Alpha/beta hydrolase fold-3" evidence="2">
    <location>
        <begin position="83"/>
        <end position="289"/>
    </location>
</feature>
<dbReference type="InterPro" id="IPR029058">
    <property type="entry name" value="AB_hydrolase_fold"/>
</dbReference>
<accession>A0AAW3IAE7</accession>
<dbReference type="GO" id="GO:0016787">
    <property type="term" value="F:hydrolase activity"/>
    <property type="evidence" value="ECO:0007669"/>
    <property type="project" value="UniProtKB-KW"/>
</dbReference>
<dbReference type="PANTHER" id="PTHR48081:SF8">
    <property type="entry name" value="ALPHA_BETA HYDROLASE FOLD-3 DOMAIN-CONTAINING PROTEIN-RELATED"/>
    <property type="match status" value="1"/>
</dbReference>
<sequence>MGAPHPELAAFLDLVAAAGNPPMHEVGIAQARADYDAATPMLDAPGDPRVLAQDFAVPARDGARLPARLYRPGAAGGSDLPLLLFLHGGGYCLGGLESHDSLCRDLAALTPCAVLALDYRRAPEHRFPTAYLDALDAWTWLLGPDAPLGWRPGRLAVGGDSVGGSLAAALSLHARDAGGVAPLLQLLLYPCTSASNDFPSKQRYATGHLLEAATLDWMFANALSRPEDADDWRFAPLAHPDLRGVAPAHIALAECDLLVDEGTAYARRLQQAGVATRLNIYPGMVHDFARLGNIVEQTAVLRADLARALAAAFKQAADGA</sequence>
<dbReference type="Gene3D" id="3.40.50.1820">
    <property type="entry name" value="alpha/beta hydrolase"/>
    <property type="match status" value="1"/>
</dbReference>
<dbReference type="Pfam" id="PF07859">
    <property type="entry name" value="Abhydrolase_3"/>
    <property type="match status" value="1"/>
</dbReference>
<dbReference type="EMBL" id="LGVG01000001">
    <property type="protein sequence ID" value="KNE29779.1"/>
    <property type="molecule type" value="Genomic_DNA"/>
</dbReference>
<dbReference type="SUPFAM" id="SSF53474">
    <property type="entry name" value="alpha/beta-Hydrolases"/>
    <property type="match status" value="1"/>
</dbReference>
<proteinExistence type="predicted"/>
<evidence type="ECO:0000259" key="2">
    <source>
        <dbReference type="Pfam" id="PF07859"/>
    </source>
</evidence>
<organism evidence="3 4">
    <name type="scientific">Achromobacter spanius</name>
    <dbReference type="NCBI Taxonomy" id="217203"/>
    <lineage>
        <taxon>Bacteria</taxon>
        <taxon>Pseudomonadati</taxon>
        <taxon>Pseudomonadota</taxon>
        <taxon>Betaproteobacteria</taxon>
        <taxon>Burkholderiales</taxon>
        <taxon>Alcaligenaceae</taxon>
        <taxon>Achromobacter</taxon>
    </lineage>
</organism>
<reference evidence="3 4" key="1">
    <citation type="submission" date="2015-07" db="EMBL/GenBank/DDBJ databases">
        <title>Draft genome of Achromobacter spanius.</title>
        <authorList>
            <person name="Wang X."/>
        </authorList>
    </citation>
    <scope>NUCLEOTIDE SEQUENCE [LARGE SCALE GENOMIC DNA]</scope>
    <source>
        <strain evidence="3 4">CGMCC9173</strain>
    </source>
</reference>